<evidence type="ECO:0000256" key="11">
    <source>
        <dbReference type="ARBA" id="ARBA00048014"/>
    </source>
</evidence>
<dbReference type="EMBL" id="ML213601">
    <property type="protein sequence ID" value="TFK38931.1"/>
    <property type="molecule type" value="Genomic_DNA"/>
</dbReference>
<name>A0A5C3MCQ5_9AGAR</name>
<dbReference type="GO" id="GO:0030428">
    <property type="term" value="C:cell septum"/>
    <property type="evidence" value="ECO:0007669"/>
    <property type="project" value="TreeGrafter"/>
</dbReference>
<evidence type="ECO:0000313" key="15">
    <source>
        <dbReference type="Proteomes" id="UP000308652"/>
    </source>
</evidence>
<feature type="transmembrane region" description="Helical" evidence="12">
    <location>
        <begin position="525"/>
        <end position="549"/>
    </location>
</feature>
<dbReference type="EC" id="2.4.1.16" evidence="2 12"/>
<comment type="function">
    <text evidence="10 12">Polymerizes chitin, a structural polymer of the cell wall and septum, by transferring the sugar moiety of UDP-GlcNAc to the non-reducing end of the growing chitin polymer.</text>
</comment>
<dbReference type="CDD" id="cd04190">
    <property type="entry name" value="Chitin_synth_C"/>
    <property type="match status" value="1"/>
</dbReference>
<accession>A0A5C3MCQ5</accession>
<dbReference type="OrthoDB" id="26569at2759"/>
<feature type="transmembrane region" description="Helical" evidence="12">
    <location>
        <begin position="605"/>
        <end position="622"/>
    </location>
</feature>
<dbReference type="PANTHER" id="PTHR22914:SF9">
    <property type="entry name" value="CHITIN SYNTHASE 1"/>
    <property type="match status" value="1"/>
</dbReference>
<keyword evidence="7 12" id="KW-1133">Transmembrane helix</keyword>
<dbReference type="InterPro" id="IPR013616">
    <property type="entry name" value="Chitin_synth_N"/>
</dbReference>
<evidence type="ECO:0000256" key="8">
    <source>
        <dbReference type="ARBA" id="ARBA00023136"/>
    </source>
</evidence>
<organism evidence="14 15">
    <name type="scientific">Crucibulum laeve</name>
    <dbReference type="NCBI Taxonomy" id="68775"/>
    <lineage>
        <taxon>Eukaryota</taxon>
        <taxon>Fungi</taxon>
        <taxon>Dikarya</taxon>
        <taxon>Basidiomycota</taxon>
        <taxon>Agaricomycotina</taxon>
        <taxon>Agaricomycetes</taxon>
        <taxon>Agaricomycetidae</taxon>
        <taxon>Agaricales</taxon>
        <taxon>Agaricineae</taxon>
        <taxon>Nidulariaceae</taxon>
        <taxon>Crucibulum</taxon>
    </lineage>
</organism>
<evidence type="ECO:0000256" key="1">
    <source>
        <dbReference type="ARBA" id="ARBA00004651"/>
    </source>
</evidence>
<dbReference type="Pfam" id="PF01644">
    <property type="entry name" value="Chitin_synth_1"/>
    <property type="match status" value="1"/>
</dbReference>
<keyword evidence="5 12" id="KW-0808">Transferase</keyword>
<dbReference type="STRING" id="68775.A0A5C3MCQ5"/>
<evidence type="ECO:0000256" key="2">
    <source>
        <dbReference type="ARBA" id="ARBA00012543"/>
    </source>
</evidence>
<evidence type="ECO:0000256" key="3">
    <source>
        <dbReference type="ARBA" id="ARBA00022475"/>
    </source>
</evidence>
<dbReference type="Proteomes" id="UP000308652">
    <property type="component" value="Unassembled WGS sequence"/>
</dbReference>
<dbReference type="Pfam" id="PF08407">
    <property type="entry name" value="Chitin_synth_1N"/>
    <property type="match status" value="1"/>
</dbReference>
<evidence type="ECO:0000256" key="4">
    <source>
        <dbReference type="ARBA" id="ARBA00022676"/>
    </source>
</evidence>
<gene>
    <name evidence="14" type="ORF">BDQ12DRAFT_604932</name>
</gene>
<reference evidence="14 15" key="1">
    <citation type="journal article" date="2019" name="Nat. Ecol. Evol.">
        <title>Megaphylogeny resolves global patterns of mushroom evolution.</title>
        <authorList>
            <person name="Varga T."/>
            <person name="Krizsan K."/>
            <person name="Foldi C."/>
            <person name="Dima B."/>
            <person name="Sanchez-Garcia M."/>
            <person name="Sanchez-Ramirez S."/>
            <person name="Szollosi G.J."/>
            <person name="Szarkandi J.G."/>
            <person name="Papp V."/>
            <person name="Albert L."/>
            <person name="Andreopoulos W."/>
            <person name="Angelini C."/>
            <person name="Antonin V."/>
            <person name="Barry K.W."/>
            <person name="Bougher N.L."/>
            <person name="Buchanan P."/>
            <person name="Buyck B."/>
            <person name="Bense V."/>
            <person name="Catcheside P."/>
            <person name="Chovatia M."/>
            <person name="Cooper J."/>
            <person name="Damon W."/>
            <person name="Desjardin D."/>
            <person name="Finy P."/>
            <person name="Geml J."/>
            <person name="Haridas S."/>
            <person name="Hughes K."/>
            <person name="Justo A."/>
            <person name="Karasinski D."/>
            <person name="Kautmanova I."/>
            <person name="Kiss B."/>
            <person name="Kocsube S."/>
            <person name="Kotiranta H."/>
            <person name="LaButti K.M."/>
            <person name="Lechner B.E."/>
            <person name="Liimatainen K."/>
            <person name="Lipzen A."/>
            <person name="Lukacs Z."/>
            <person name="Mihaltcheva S."/>
            <person name="Morgado L.N."/>
            <person name="Niskanen T."/>
            <person name="Noordeloos M.E."/>
            <person name="Ohm R.A."/>
            <person name="Ortiz-Santana B."/>
            <person name="Ovrebo C."/>
            <person name="Racz N."/>
            <person name="Riley R."/>
            <person name="Savchenko A."/>
            <person name="Shiryaev A."/>
            <person name="Soop K."/>
            <person name="Spirin V."/>
            <person name="Szebenyi C."/>
            <person name="Tomsovsky M."/>
            <person name="Tulloss R.E."/>
            <person name="Uehling J."/>
            <person name="Grigoriev I.V."/>
            <person name="Vagvolgyi C."/>
            <person name="Papp T."/>
            <person name="Martin F.M."/>
            <person name="Miettinen O."/>
            <person name="Hibbett D.S."/>
            <person name="Nagy L.G."/>
        </authorList>
    </citation>
    <scope>NUCLEOTIDE SEQUENCE [LARGE SCALE GENOMIC DNA]</scope>
    <source>
        <strain evidence="14 15">CBS 166.37</strain>
    </source>
</reference>
<feature type="transmembrane region" description="Helical" evidence="12">
    <location>
        <begin position="455"/>
        <end position="479"/>
    </location>
</feature>
<dbReference type="AlphaFoldDB" id="A0A5C3MCQ5"/>
<dbReference type="GO" id="GO:0006031">
    <property type="term" value="P:chitin biosynthetic process"/>
    <property type="evidence" value="ECO:0007669"/>
    <property type="project" value="UniProtKB-UniRule"/>
</dbReference>
<evidence type="ECO:0000256" key="12">
    <source>
        <dbReference type="RuleBase" id="RU366040"/>
    </source>
</evidence>
<feature type="transmembrane region" description="Helical" evidence="12">
    <location>
        <begin position="741"/>
        <end position="766"/>
    </location>
</feature>
<evidence type="ECO:0000256" key="9">
    <source>
        <dbReference type="ARBA" id="ARBA00023316"/>
    </source>
</evidence>
<evidence type="ECO:0000256" key="6">
    <source>
        <dbReference type="ARBA" id="ARBA00022692"/>
    </source>
</evidence>
<proteinExistence type="inferred from homology"/>
<dbReference type="GO" id="GO:0071555">
    <property type="term" value="P:cell wall organization"/>
    <property type="evidence" value="ECO:0007669"/>
    <property type="project" value="UniProtKB-KW"/>
</dbReference>
<keyword evidence="8 12" id="KW-0472">Membrane</keyword>
<dbReference type="GO" id="GO:0005886">
    <property type="term" value="C:plasma membrane"/>
    <property type="evidence" value="ECO:0007669"/>
    <property type="project" value="UniProtKB-SubCell"/>
</dbReference>
<keyword evidence="3 12" id="KW-1003">Cell membrane</keyword>
<keyword evidence="15" id="KW-1185">Reference proteome</keyword>
<comment type="catalytic activity">
    <reaction evidence="11 12">
        <text>[(1-&gt;4)-N-acetyl-beta-D-glucosaminyl](n) + UDP-N-acetyl-alpha-D-glucosamine = [(1-&gt;4)-N-acetyl-beta-D-glucosaminyl](n+1) + UDP + H(+)</text>
        <dbReference type="Rhea" id="RHEA:16637"/>
        <dbReference type="Rhea" id="RHEA-COMP:9593"/>
        <dbReference type="Rhea" id="RHEA-COMP:9595"/>
        <dbReference type="ChEBI" id="CHEBI:15378"/>
        <dbReference type="ChEBI" id="CHEBI:17029"/>
        <dbReference type="ChEBI" id="CHEBI:57705"/>
        <dbReference type="ChEBI" id="CHEBI:58223"/>
        <dbReference type="EC" id="2.4.1.16"/>
    </reaction>
</comment>
<keyword evidence="4 12" id="KW-0328">Glycosyltransferase</keyword>
<comment type="similarity">
    <text evidence="12">Belongs to the chitin synthase family.</text>
</comment>
<evidence type="ECO:0000259" key="13">
    <source>
        <dbReference type="Pfam" id="PF08407"/>
    </source>
</evidence>
<evidence type="ECO:0000313" key="14">
    <source>
        <dbReference type="EMBL" id="TFK38931.1"/>
    </source>
</evidence>
<comment type="subcellular location">
    <subcellularLocation>
        <location evidence="1 12">Cell membrane</location>
        <topology evidence="1 12">Multi-pass membrane protein</topology>
    </subcellularLocation>
</comment>
<dbReference type="InterPro" id="IPR004835">
    <property type="entry name" value="Chitin_synth"/>
</dbReference>
<feature type="transmembrane region" description="Helical" evidence="12">
    <location>
        <begin position="491"/>
        <end position="513"/>
    </location>
</feature>
<keyword evidence="9 12" id="KW-0961">Cell wall biogenesis/degradation</keyword>
<dbReference type="PANTHER" id="PTHR22914">
    <property type="entry name" value="CHITIN SYNTHASE"/>
    <property type="match status" value="1"/>
</dbReference>
<feature type="domain" description="Chitin synthase N-terminal" evidence="13">
    <location>
        <begin position="32"/>
        <end position="100"/>
    </location>
</feature>
<keyword evidence="6 12" id="KW-0812">Transmembrane</keyword>
<evidence type="ECO:0000256" key="7">
    <source>
        <dbReference type="ARBA" id="ARBA00022989"/>
    </source>
</evidence>
<protein>
    <recommendedName>
        <fullName evidence="2 12">Chitin synthase</fullName>
        <ecNumber evidence="2 12">2.4.1.16</ecNumber>
    </recommendedName>
</protein>
<dbReference type="SUPFAM" id="SSF53448">
    <property type="entry name" value="Nucleotide-diphospho-sugar transferases"/>
    <property type="match status" value="1"/>
</dbReference>
<evidence type="ECO:0000256" key="10">
    <source>
        <dbReference type="ARBA" id="ARBA00024009"/>
    </source>
</evidence>
<evidence type="ECO:0000256" key="5">
    <source>
        <dbReference type="ARBA" id="ARBA00022679"/>
    </source>
</evidence>
<dbReference type="GO" id="GO:0004100">
    <property type="term" value="F:chitin synthase activity"/>
    <property type="evidence" value="ECO:0007669"/>
    <property type="project" value="UniProtKB-UniRule"/>
</dbReference>
<dbReference type="InterPro" id="IPR029044">
    <property type="entry name" value="Nucleotide-diphossugar_trans"/>
</dbReference>
<sequence length="772" mass="86856">MPGGYDEVPGDDRSEVNIRYGRIPQRVPRRYRTIKKVELFHGNFVLDCPIPSKLLDLCANRTEREFTHMRYSAATCDPNGFKDSGFTLRQVHYDPPRRTELFIVMTMYNEDEELFCRTMHGVMKNIAHLCKRDRSKTWGKDGWKKVVVCIVSDGRGKINSRTLSVIAAMGAYQEGIAKEKFDDADITAHIYEYTTQISVSPSMKIEGAEKGIVPVQVIFCLKEKNQKKINSHRWFFNAFGPILQPNVCVLLDVGTMPGPTSIYHLWKAFDINSNVGGACGEIVALKGKYGQNLINPLVAAQNFEYKMSNILDKPLESVFGYITVLPGAFSAYRYIALQNDVNGDGPLHKYFLGEKMHGAGADIFTANMYLAEDRILCWELVSKRGASWILHYVKSAYAVTDVPDQVPELISQRRRWLNGSFFAAVHSTIHFYYIYRSSHTLLRKFWIHVEMVYQLFNLIFSWFALANYYIAFAILTTAMEDPTFGLHGIHIVNIILNYFYLGLLIMCFILSLGNRPQGSKWGYTTAMIGFSLITVYMTIAAFLLAFKGIENLAKDNNGPLSFNDIFTNSIFRNIVLSLLATLGLYIISSLIFFEPWHMITSFIQYLLMAPSYISVLNVYAFANVHDVSWGTKGDNKVNADLGVVKSSGDKNKNEVEVEVPTSEKDINALYEDAIHVLNTKPPKVESKPDASTQQEDYYRTFRTKCVLLAWSLTNALLAAAITTTNAKATASGGASHAVSGYMAFLLFSVAGLAFVRFVGSATYMVVRLFAGE</sequence>
<feature type="transmembrane region" description="Helical" evidence="12">
    <location>
        <begin position="569"/>
        <end position="593"/>
    </location>
</feature>